<evidence type="ECO:0000256" key="4">
    <source>
        <dbReference type="ARBA" id="ARBA00023125"/>
    </source>
</evidence>
<dbReference type="InterPro" id="IPR009057">
    <property type="entry name" value="Homeodomain-like_sf"/>
</dbReference>
<accession>A0ABQ1R856</accession>
<dbReference type="HAMAP" id="MF_00768">
    <property type="entry name" value="HTH_type_BetI"/>
    <property type="match status" value="1"/>
</dbReference>
<dbReference type="Gene3D" id="1.10.357.10">
    <property type="entry name" value="Tetracycline Repressor, domain 2"/>
    <property type="match status" value="1"/>
</dbReference>
<evidence type="ECO:0000256" key="2">
    <source>
        <dbReference type="ARBA" id="ARBA00022491"/>
    </source>
</evidence>
<evidence type="ECO:0000256" key="6">
    <source>
        <dbReference type="ARBA" id="ARBA00024936"/>
    </source>
</evidence>
<dbReference type="InterPro" id="IPR023772">
    <property type="entry name" value="DNA-bd_HTH_TetR-type_CS"/>
</dbReference>
<evidence type="ECO:0000256" key="3">
    <source>
        <dbReference type="ARBA" id="ARBA00023015"/>
    </source>
</evidence>
<evidence type="ECO:0000313" key="10">
    <source>
        <dbReference type="EMBL" id="GGD59104.1"/>
    </source>
</evidence>
<dbReference type="Pfam" id="PF00440">
    <property type="entry name" value="TetR_N"/>
    <property type="match status" value="1"/>
</dbReference>
<gene>
    <name evidence="7 10" type="primary">betI</name>
    <name evidence="10" type="ORF">GCM10011357_13010</name>
</gene>
<feature type="DNA-binding region" description="H-T-H motif" evidence="7 8">
    <location>
        <begin position="31"/>
        <end position="50"/>
    </location>
</feature>
<dbReference type="InterPro" id="IPR001647">
    <property type="entry name" value="HTH_TetR"/>
</dbReference>
<comment type="function">
    <text evidence="7">Repressor involved in choline regulation of the bet genes.</text>
</comment>
<proteinExistence type="inferred from homology"/>
<evidence type="ECO:0000256" key="1">
    <source>
        <dbReference type="ARBA" id="ARBA00004719"/>
    </source>
</evidence>
<keyword evidence="5 7" id="KW-0804">Transcription</keyword>
<dbReference type="EMBL" id="BMGJ01000004">
    <property type="protein sequence ID" value="GGD59104.1"/>
    <property type="molecule type" value="Genomic_DNA"/>
</dbReference>
<evidence type="ECO:0000256" key="7">
    <source>
        <dbReference type="HAMAP-Rule" id="MF_00768"/>
    </source>
</evidence>
<dbReference type="PROSITE" id="PS01081">
    <property type="entry name" value="HTH_TETR_1"/>
    <property type="match status" value="1"/>
</dbReference>
<dbReference type="RefSeq" id="WP_099034702.1">
    <property type="nucleotide sequence ID" value="NZ_BMGJ01000004.1"/>
</dbReference>
<comment type="function">
    <text evidence="6">Repressor involved in the biosynthesis of the osmoprotectant glycine betaine. It represses transcription of the choline transporter BetT and the genes of BetAB involved in the synthesis of glycine betaine.</text>
</comment>
<sequence length="196" mass="22426">MPKLGMEEIRRQQLINATLESVSRYGLHNTTINTISGIAGLSSGIISHYFGGKQALLEATVRYLLEKLKTDLLEQMGTDESAERRLMRIVDANFTNLQRSDRAGRTWLAFWAQSMHSPALMRLQRVNAARLEANLRYSFRTLIRQEQVRTAAAMTAAMIDGFWLRCTLDAHKKLDFEEASRHCKSFIQQLLEQHSL</sequence>
<dbReference type="InterPro" id="IPR017757">
    <property type="entry name" value="Tscrpt_rep_BetI"/>
</dbReference>
<dbReference type="SUPFAM" id="SSF46689">
    <property type="entry name" value="Homeodomain-like"/>
    <property type="match status" value="1"/>
</dbReference>
<dbReference type="PANTHER" id="PTHR47506">
    <property type="entry name" value="TRANSCRIPTIONAL REGULATORY PROTEIN"/>
    <property type="match status" value="1"/>
</dbReference>
<name>A0ABQ1R856_9ALTE</name>
<comment type="caution">
    <text evidence="10">The sequence shown here is derived from an EMBL/GenBank/DDBJ whole genome shotgun (WGS) entry which is preliminary data.</text>
</comment>
<keyword evidence="3 7" id="KW-0805">Transcription regulation</keyword>
<keyword evidence="11" id="KW-1185">Reference proteome</keyword>
<reference evidence="11" key="1">
    <citation type="journal article" date="2019" name="Int. J. Syst. Evol. Microbiol.">
        <title>The Global Catalogue of Microorganisms (GCM) 10K type strain sequencing project: providing services to taxonomists for standard genome sequencing and annotation.</title>
        <authorList>
            <consortium name="The Broad Institute Genomics Platform"/>
            <consortium name="The Broad Institute Genome Sequencing Center for Infectious Disease"/>
            <person name="Wu L."/>
            <person name="Ma J."/>
        </authorList>
    </citation>
    <scope>NUCLEOTIDE SEQUENCE [LARGE SCALE GENOMIC DNA]</scope>
    <source>
        <strain evidence="11">CGMCC 1.12923</strain>
    </source>
</reference>
<dbReference type="InterPro" id="IPR039538">
    <property type="entry name" value="BetI_C"/>
</dbReference>
<evidence type="ECO:0000256" key="5">
    <source>
        <dbReference type="ARBA" id="ARBA00023163"/>
    </source>
</evidence>
<dbReference type="NCBIfam" id="NF001978">
    <property type="entry name" value="PRK00767.1"/>
    <property type="match status" value="1"/>
</dbReference>
<dbReference type="PROSITE" id="PS50977">
    <property type="entry name" value="HTH_TETR_2"/>
    <property type="match status" value="1"/>
</dbReference>
<comment type="pathway">
    <text evidence="1 7">Amine and polyamine biosynthesis; betaine biosynthesis via choline pathway [regulation].</text>
</comment>
<dbReference type="NCBIfam" id="TIGR03384">
    <property type="entry name" value="betaine_BetI"/>
    <property type="match status" value="1"/>
</dbReference>
<dbReference type="InterPro" id="IPR036271">
    <property type="entry name" value="Tet_transcr_reg_TetR-rel_C_sf"/>
</dbReference>
<dbReference type="SUPFAM" id="SSF48498">
    <property type="entry name" value="Tetracyclin repressor-like, C-terminal domain"/>
    <property type="match status" value="1"/>
</dbReference>
<evidence type="ECO:0000259" key="9">
    <source>
        <dbReference type="PROSITE" id="PS50977"/>
    </source>
</evidence>
<dbReference type="Proteomes" id="UP000614272">
    <property type="component" value="Unassembled WGS sequence"/>
</dbReference>
<dbReference type="PANTHER" id="PTHR47506:SF6">
    <property type="entry name" value="HTH-TYPE TRANSCRIPTIONAL REPRESSOR NEMR"/>
    <property type="match status" value="1"/>
</dbReference>
<protein>
    <recommendedName>
        <fullName evidence="7">HTH-type transcriptional regulator BetI</fullName>
    </recommendedName>
</protein>
<evidence type="ECO:0000313" key="11">
    <source>
        <dbReference type="Proteomes" id="UP000614272"/>
    </source>
</evidence>
<keyword evidence="4 7" id="KW-0238">DNA-binding</keyword>
<dbReference type="Pfam" id="PF13977">
    <property type="entry name" value="TetR_C_6"/>
    <property type="match status" value="1"/>
</dbReference>
<feature type="domain" description="HTH tetR-type" evidence="9">
    <location>
        <begin position="8"/>
        <end position="68"/>
    </location>
</feature>
<evidence type="ECO:0000256" key="8">
    <source>
        <dbReference type="PROSITE-ProRule" id="PRU00335"/>
    </source>
</evidence>
<keyword evidence="2 7" id="KW-0678">Repressor</keyword>
<organism evidence="10 11">
    <name type="scientific">Lacimicrobium alkaliphilum</name>
    <dbReference type="NCBI Taxonomy" id="1526571"/>
    <lineage>
        <taxon>Bacteria</taxon>
        <taxon>Pseudomonadati</taxon>
        <taxon>Pseudomonadota</taxon>
        <taxon>Gammaproteobacteria</taxon>
        <taxon>Alteromonadales</taxon>
        <taxon>Alteromonadaceae</taxon>
        <taxon>Lacimicrobium</taxon>
    </lineage>
</organism>